<evidence type="ECO:0000256" key="2">
    <source>
        <dbReference type="ARBA" id="ARBA00009810"/>
    </source>
</evidence>
<evidence type="ECO:0000256" key="7">
    <source>
        <dbReference type="ARBA" id="ARBA00022729"/>
    </source>
</evidence>
<dbReference type="InterPro" id="IPR000531">
    <property type="entry name" value="Beta-barrel_TonB"/>
</dbReference>
<evidence type="ECO:0000259" key="16">
    <source>
        <dbReference type="SMART" id="SM00965"/>
    </source>
</evidence>
<accession>A0ABD3Y4W1</accession>
<evidence type="ECO:0000256" key="12">
    <source>
        <dbReference type="PROSITE-ProRule" id="PRU01360"/>
    </source>
</evidence>
<keyword evidence="4 12" id="KW-1134">Transmembrane beta strand</keyword>
<dbReference type="Gene3D" id="2.170.130.10">
    <property type="entry name" value="TonB-dependent receptor, plug domain"/>
    <property type="match status" value="1"/>
</dbReference>
<dbReference type="InterPro" id="IPR011662">
    <property type="entry name" value="Secretin/TonB_short_N"/>
</dbReference>
<dbReference type="InterPro" id="IPR036942">
    <property type="entry name" value="Beta-barrel_TonB_sf"/>
</dbReference>
<name>A0ABD3Y4W1_9GAMM</name>
<feature type="chain" id="PRO_5044745137" evidence="15">
    <location>
        <begin position="26"/>
        <end position="898"/>
    </location>
</feature>
<comment type="similarity">
    <text evidence="2 12 14">Belongs to the TonB-dependent receptor family.</text>
</comment>
<feature type="domain" description="Secretin/TonB short N-terminal" evidence="16">
    <location>
        <begin position="59"/>
        <end position="110"/>
    </location>
</feature>
<dbReference type="RefSeq" id="WP_033031510.1">
    <property type="nucleotide sequence ID" value="NZ_JJNZ01000070.1"/>
</dbReference>
<evidence type="ECO:0000256" key="6">
    <source>
        <dbReference type="ARBA" id="ARBA00022692"/>
    </source>
</evidence>
<keyword evidence="3 12" id="KW-0813">Transport</keyword>
<dbReference type="InterPro" id="IPR012910">
    <property type="entry name" value="Plug_dom"/>
</dbReference>
<dbReference type="Proteomes" id="UP000027154">
    <property type="component" value="Unassembled WGS sequence"/>
</dbReference>
<keyword evidence="17" id="KW-0675">Receptor</keyword>
<evidence type="ECO:0000313" key="17">
    <source>
        <dbReference type="EMBL" id="KDC49170.1"/>
    </source>
</evidence>
<keyword evidence="6 12" id="KW-0812">Transmembrane</keyword>
<keyword evidence="9 14" id="KW-0798">TonB box</keyword>
<reference evidence="17 18" key="1">
    <citation type="submission" date="2014-04" db="EMBL/GenBank/DDBJ databases">
        <title>Pseudoalteromonas galatheae sp. nov., isolated from a deep-sea polychaete near Canal Concepcion, Chile.</title>
        <authorList>
            <person name="Machado H.R."/>
            <person name="Gram L."/>
            <person name="Vynne N.G."/>
        </authorList>
    </citation>
    <scope>NUCLEOTIDE SEQUENCE [LARGE SCALE GENOMIC DNA]</scope>
    <source>
        <strain evidence="17 18">KMM216</strain>
    </source>
</reference>
<comment type="subcellular location">
    <subcellularLocation>
        <location evidence="1 12">Cell outer membrane</location>
        <topology evidence="1 12">Multi-pass membrane protein</topology>
    </subcellularLocation>
</comment>
<dbReference type="AlphaFoldDB" id="A0ABD3Y4W1"/>
<dbReference type="InterPro" id="IPR039426">
    <property type="entry name" value="TonB-dep_rcpt-like"/>
</dbReference>
<dbReference type="Gene3D" id="3.55.50.30">
    <property type="match status" value="1"/>
</dbReference>
<dbReference type="PANTHER" id="PTHR30069:SF41">
    <property type="entry name" value="HEME_HEMOPEXIN UTILIZATION PROTEIN C"/>
    <property type="match status" value="1"/>
</dbReference>
<proteinExistence type="inferred from homology"/>
<dbReference type="GO" id="GO:0006826">
    <property type="term" value="P:iron ion transport"/>
    <property type="evidence" value="ECO:0007669"/>
    <property type="project" value="UniProtKB-KW"/>
</dbReference>
<evidence type="ECO:0000256" key="15">
    <source>
        <dbReference type="SAM" id="SignalP"/>
    </source>
</evidence>
<dbReference type="PROSITE" id="PS01156">
    <property type="entry name" value="TONB_DEPENDENT_REC_2"/>
    <property type="match status" value="1"/>
</dbReference>
<keyword evidence="5" id="KW-0406">Ion transport</keyword>
<evidence type="ECO:0000256" key="10">
    <source>
        <dbReference type="ARBA" id="ARBA00023136"/>
    </source>
</evidence>
<keyword evidence="7 15" id="KW-0732">Signal</keyword>
<evidence type="ECO:0000256" key="8">
    <source>
        <dbReference type="ARBA" id="ARBA00023004"/>
    </source>
</evidence>
<dbReference type="InterPro" id="IPR037066">
    <property type="entry name" value="Plug_dom_sf"/>
</dbReference>
<dbReference type="Gene3D" id="2.40.170.20">
    <property type="entry name" value="TonB-dependent receptor, beta-barrel domain"/>
    <property type="match status" value="1"/>
</dbReference>
<gene>
    <name evidence="17" type="ORF">DC53_17900</name>
</gene>
<feature type="short sequence motif" description="TonB C-terminal box" evidence="13">
    <location>
        <begin position="881"/>
        <end position="898"/>
    </location>
</feature>
<dbReference type="SUPFAM" id="SSF56935">
    <property type="entry name" value="Porins"/>
    <property type="match status" value="1"/>
</dbReference>
<evidence type="ECO:0000256" key="9">
    <source>
        <dbReference type="ARBA" id="ARBA00023077"/>
    </source>
</evidence>
<dbReference type="SMART" id="SM00965">
    <property type="entry name" value="STN"/>
    <property type="match status" value="1"/>
</dbReference>
<feature type="signal peptide" evidence="15">
    <location>
        <begin position="1"/>
        <end position="25"/>
    </location>
</feature>
<keyword evidence="5" id="KW-0410">Iron transport</keyword>
<dbReference type="Pfam" id="PF07715">
    <property type="entry name" value="Plug"/>
    <property type="match status" value="1"/>
</dbReference>
<evidence type="ECO:0000256" key="3">
    <source>
        <dbReference type="ARBA" id="ARBA00022448"/>
    </source>
</evidence>
<dbReference type="InterPro" id="IPR010917">
    <property type="entry name" value="TonB_rcpt_CS"/>
</dbReference>
<evidence type="ECO:0000256" key="1">
    <source>
        <dbReference type="ARBA" id="ARBA00004571"/>
    </source>
</evidence>
<keyword evidence="10 12" id="KW-0472">Membrane</keyword>
<dbReference type="Pfam" id="PF00593">
    <property type="entry name" value="TonB_dep_Rec_b-barrel"/>
    <property type="match status" value="1"/>
</dbReference>
<evidence type="ECO:0000256" key="13">
    <source>
        <dbReference type="PROSITE-ProRule" id="PRU10144"/>
    </source>
</evidence>
<sequence>MPRAALHLLSVVTCLLVITSTASLAEQATTTSQIKMIKFDLPAGELGDVLRLFSRQAGVTLSFEERTVRGFSVTAMSGQYSTESALLTLLQNTDLQALPISSSAWLVQEKNQQDLITLNTINVQSRNVDLKDQTYTEAGSVNLITQQDIQRFRGTSVGDIFQGTPGVLISENRNSGGLDINIRGMQGQGRVPVVIDGSRQETTVYRGYSGVSSRSYIDPDLIGSLKISKGPVMSADGTGATGGLVSVSTLNADDIVKEGELTGYRLRVSAIGNSSNAPDPGTYAGYYLARNAYRSECRFSIYCSDQYLMPERFAPDEGMERPSLLEFGSYASSLAAAKHFEWGDLIGAYARREQGNYYAGSNGPTPEVIYGEPDKLAWYTETQVSMQGASRFRANERIPNTNFSSESWLLKSNVLLPDDQSLEMSYIRYNSAYGEMMPSQIRSFGQARQWLDSEVTNQTYTLRYRWQPIKYDWADFKANVWHTDALTQLNTPGVGSVDIADNVARSDDYQRFGTDISNSMMFYSAGELELSYGFAGQYENMDTNTPETEGFYVGSRSGWRKEFSAFSAIDWQFSSAWSLEAGLRFTHFSSKDNNPLVINTNDPACISDDAGGCLEVQYENSHSGTAPLVAIKWQAFKGLQFYLRHSEALRMPSLFESTSGWSVSPVLDIPLEPEHATNQEVGLNYLNDSLLTNDYKVGFKLAYFQNHVDDYLTRTQPNAWEQKQGGLDFFRMRNIDSLDLNGWELNFSYDTKYWLVELSGTHYTHIEVCNVGSYVRYYCNNWGLPESYINNMIPPNWHASAHFGVRLFEQRLEAGLRGTFMGQRNSIPRYNAPAGFNEPVLWHGYNLLDIYASYKFSDDTTLDFTVDNVTDRYYLDALSLGLLPAPGRTARLSLTLQF</sequence>
<evidence type="ECO:0000313" key="18">
    <source>
        <dbReference type="Proteomes" id="UP000027154"/>
    </source>
</evidence>
<comment type="caution">
    <text evidence="17">The sequence shown here is derived from an EMBL/GenBank/DDBJ whole genome shotgun (WGS) entry which is preliminary data.</text>
</comment>
<dbReference type="PROSITE" id="PS52016">
    <property type="entry name" value="TONB_DEPENDENT_REC_3"/>
    <property type="match status" value="1"/>
</dbReference>
<evidence type="ECO:0000256" key="14">
    <source>
        <dbReference type="RuleBase" id="RU003357"/>
    </source>
</evidence>
<protein>
    <submittedName>
        <fullName evidence="17">TonB-dependent receptor</fullName>
    </submittedName>
</protein>
<keyword evidence="11 12" id="KW-0998">Cell outer membrane</keyword>
<dbReference type="PANTHER" id="PTHR30069">
    <property type="entry name" value="TONB-DEPENDENT OUTER MEMBRANE RECEPTOR"/>
    <property type="match status" value="1"/>
</dbReference>
<evidence type="ECO:0000256" key="4">
    <source>
        <dbReference type="ARBA" id="ARBA00022452"/>
    </source>
</evidence>
<keyword evidence="8" id="KW-0408">Iron</keyword>
<evidence type="ECO:0000256" key="11">
    <source>
        <dbReference type="ARBA" id="ARBA00023237"/>
    </source>
</evidence>
<dbReference type="GO" id="GO:0009279">
    <property type="term" value="C:cell outer membrane"/>
    <property type="evidence" value="ECO:0007669"/>
    <property type="project" value="UniProtKB-SubCell"/>
</dbReference>
<dbReference type="EMBL" id="JJNZ01000070">
    <property type="protein sequence ID" value="KDC49170.1"/>
    <property type="molecule type" value="Genomic_DNA"/>
</dbReference>
<evidence type="ECO:0000256" key="5">
    <source>
        <dbReference type="ARBA" id="ARBA00022496"/>
    </source>
</evidence>
<organism evidence="17 18">
    <name type="scientific">Pseudoalteromonas fuliginea</name>
    <dbReference type="NCBI Taxonomy" id="1872678"/>
    <lineage>
        <taxon>Bacteria</taxon>
        <taxon>Pseudomonadati</taxon>
        <taxon>Pseudomonadota</taxon>
        <taxon>Gammaproteobacteria</taxon>
        <taxon>Alteromonadales</taxon>
        <taxon>Pseudoalteromonadaceae</taxon>
        <taxon>Pseudoalteromonas</taxon>
    </lineage>
</organism>